<dbReference type="Gene3D" id="3.40.140.70">
    <property type="entry name" value="Ubiquitin-like modifier-activating enzyme ATG7 N-terminal domain"/>
    <property type="match status" value="1"/>
</dbReference>
<comment type="subunit">
    <text evidence="2 10">Homodimer.</text>
</comment>
<dbReference type="Proteomes" id="UP000243579">
    <property type="component" value="Unassembled WGS sequence"/>
</dbReference>
<keyword evidence="14" id="KW-1185">Reference proteome</keyword>
<dbReference type="InterPro" id="IPR042522">
    <property type="entry name" value="Atg7_N_1"/>
</dbReference>
<dbReference type="InterPro" id="IPR006285">
    <property type="entry name" value="Atg7"/>
</dbReference>
<keyword evidence="6 10" id="KW-0833">Ubl conjugation pathway</keyword>
<evidence type="ECO:0000259" key="11">
    <source>
        <dbReference type="Pfam" id="PF00899"/>
    </source>
</evidence>
<dbReference type="GO" id="GO:0015031">
    <property type="term" value="P:protein transport"/>
    <property type="evidence" value="ECO:0007669"/>
    <property type="project" value="UniProtKB-UniRule"/>
</dbReference>
<feature type="active site" description="Glycyl thioester intermediate" evidence="9">
    <location>
        <position position="532"/>
    </location>
</feature>
<evidence type="ECO:0000256" key="3">
    <source>
        <dbReference type="ARBA" id="ARBA00017647"/>
    </source>
</evidence>
<evidence type="ECO:0000256" key="8">
    <source>
        <dbReference type="ARBA" id="ARBA00023006"/>
    </source>
</evidence>
<evidence type="ECO:0000256" key="1">
    <source>
        <dbReference type="ARBA" id="ARBA00010931"/>
    </source>
</evidence>
<dbReference type="Pfam" id="PF16420">
    <property type="entry name" value="ATG7_N"/>
    <property type="match status" value="1"/>
</dbReference>
<dbReference type="InterPro" id="IPR000594">
    <property type="entry name" value="ThiF_NAD_FAD-bd"/>
</dbReference>
<comment type="caution">
    <text evidence="13">The sequence shown here is derived from an EMBL/GenBank/DDBJ whole genome shotgun (WGS) entry which is preliminary data.</text>
</comment>
<dbReference type="AlphaFoldDB" id="A0A1V9YMJ7"/>
<dbReference type="InterPro" id="IPR045886">
    <property type="entry name" value="ThiF/MoeB/HesA"/>
</dbReference>
<organism evidence="13 14">
    <name type="scientific">Achlya hypogyna</name>
    <name type="common">Oomycete</name>
    <name type="synonym">Protoachlya hypogyna</name>
    <dbReference type="NCBI Taxonomy" id="1202772"/>
    <lineage>
        <taxon>Eukaryota</taxon>
        <taxon>Sar</taxon>
        <taxon>Stramenopiles</taxon>
        <taxon>Oomycota</taxon>
        <taxon>Saprolegniomycetes</taxon>
        <taxon>Saprolegniales</taxon>
        <taxon>Achlyaceae</taxon>
        <taxon>Achlya</taxon>
    </lineage>
</organism>
<dbReference type="Pfam" id="PF00899">
    <property type="entry name" value="ThiF"/>
    <property type="match status" value="1"/>
</dbReference>
<comment type="function">
    <text evidence="10">E1-like activating enzyme involved in the 2 ubiquitin-like systems required for autophagy.</text>
</comment>
<keyword evidence="5 10" id="KW-0963">Cytoplasm</keyword>
<dbReference type="Gene3D" id="3.40.50.720">
    <property type="entry name" value="NAD(P)-binding Rossmann-like Domain"/>
    <property type="match status" value="1"/>
</dbReference>
<comment type="similarity">
    <text evidence="1 10">Belongs to the ATG7 family.</text>
</comment>
<keyword evidence="4 10" id="KW-0813">Transport</keyword>
<dbReference type="PANTHER" id="PTHR10953:SF3">
    <property type="entry name" value="UBIQUITIN-LIKE MODIFIER-ACTIVATING ENZYME ATG7"/>
    <property type="match status" value="1"/>
</dbReference>
<dbReference type="EMBL" id="JNBR01001475">
    <property type="protein sequence ID" value="OQR86936.1"/>
    <property type="molecule type" value="Genomic_DNA"/>
</dbReference>
<dbReference type="GO" id="GO:0000407">
    <property type="term" value="C:phagophore assembly site"/>
    <property type="evidence" value="ECO:0007669"/>
    <property type="project" value="UniProtKB-SubCell"/>
</dbReference>
<accession>A0A1V9YMJ7</accession>
<dbReference type="Gene3D" id="3.40.140.100">
    <property type="entry name" value="Ubiquitin-like modifier-activating enzyme ATG7 C-terminal domain"/>
    <property type="match status" value="1"/>
</dbReference>
<dbReference type="PANTHER" id="PTHR10953">
    <property type="entry name" value="UBIQUITIN-ACTIVATING ENZYME E1"/>
    <property type="match status" value="1"/>
</dbReference>
<dbReference type="GO" id="GO:0000045">
    <property type="term" value="P:autophagosome assembly"/>
    <property type="evidence" value="ECO:0007669"/>
    <property type="project" value="TreeGrafter"/>
</dbReference>
<evidence type="ECO:0000256" key="9">
    <source>
        <dbReference type="PIRSR" id="PIRSR606285-1"/>
    </source>
</evidence>
<dbReference type="NCBIfam" id="TIGR01381">
    <property type="entry name" value="E1_like_apg7"/>
    <property type="match status" value="1"/>
</dbReference>
<protein>
    <recommendedName>
        <fullName evidence="3 10">Ubiquitin-like modifier-activating enzyme ATG7</fullName>
    </recommendedName>
    <alternativeName>
        <fullName evidence="10">Autophagy-related protein 7</fullName>
    </alternativeName>
</protein>
<dbReference type="InterPro" id="IPR035985">
    <property type="entry name" value="Ubiquitin-activating_enz"/>
</dbReference>
<dbReference type="InterPro" id="IPR042523">
    <property type="entry name" value="Atg7_N_2"/>
</dbReference>
<feature type="domain" description="THIF-type NAD/FAD binding fold" evidence="11">
    <location>
        <begin position="334"/>
        <end position="564"/>
    </location>
</feature>
<sequence length="660" mass="71865">MATAPLLQFQTFTSSPHVSFFQKLAQLKLDTFQLSDASQAISGFFELSTHADVPARFLVDDTAFGFDPSTSPDRAKHEWRVPGVLYNTNTLDAFKTIDKTALLDAARATVCEAIASDAPETLQYFVLVTFADLKSHTFWYRFAFPAVLPPSPYRVTSWAPATSAAWQPQPVALMQQLVDLREMTGDITTRNFPQHFMVDRALGTVLPLSATVADPAAVVFGLVDSSALPQHPGWPLRNYLAWIRRRFPAMTSVTLLLFRDAVHHWATVPPMVACKASIVATVEWSADDSVNAPKVVGWELNVQGKQGPRCMQLGNLMDPLQLAKTSVDLNLKLMRWRQLPSLDLDKIAATKCLLLGAGTLGCHTARNLLSWGFRHITFVDNSKVSHSNPVRQPLFEFGDVGKPKAETAAKALKRIFPLVQAEGHLLSIPMAGHAMSSSQVLEDTMHAYQSLEALIDGHDVIFLGTDSRESRWLPTVMAGAKRKLVINAALGFDSYLVMRHGIPDVVDLGCYFCNDIVSPSDSLSDRTLDQMCTVTRPGGAAIAGATAVELLVCLLHQPVSHSAPVTLDTTGGALSVVPHQIRGFLHSFSQVLVEGPAFPKCTACSAPVREAFVEDGWRLFASVCSSKTYLQDLTGLSALMASADALSFDGSDDSDDDALL</sequence>
<evidence type="ECO:0000256" key="7">
    <source>
        <dbReference type="ARBA" id="ARBA00022927"/>
    </source>
</evidence>
<evidence type="ECO:0000256" key="6">
    <source>
        <dbReference type="ARBA" id="ARBA00022786"/>
    </source>
</evidence>
<evidence type="ECO:0000256" key="5">
    <source>
        <dbReference type="ARBA" id="ARBA00022490"/>
    </source>
</evidence>
<name>A0A1V9YMJ7_ACHHY</name>
<dbReference type="GO" id="GO:0019778">
    <property type="term" value="F:Atg12 activating enzyme activity"/>
    <property type="evidence" value="ECO:0007669"/>
    <property type="project" value="TreeGrafter"/>
</dbReference>
<reference evidence="13 14" key="1">
    <citation type="journal article" date="2014" name="Genome Biol. Evol.">
        <title>The secreted proteins of Achlya hypogyna and Thraustotheca clavata identify the ancestral oomycete secretome and reveal gene acquisitions by horizontal gene transfer.</title>
        <authorList>
            <person name="Misner I."/>
            <person name="Blouin N."/>
            <person name="Leonard G."/>
            <person name="Richards T.A."/>
            <person name="Lane C.E."/>
        </authorList>
    </citation>
    <scope>NUCLEOTIDE SEQUENCE [LARGE SCALE GENOMIC DNA]</scope>
    <source>
        <strain evidence="13 14">ATCC 48635</strain>
    </source>
</reference>
<evidence type="ECO:0000259" key="12">
    <source>
        <dbReference type="Pfam" id="PF16420"/>
    </source>
</evidence>
<dbReference type="GO" id="GO:0032446">
    <property type="term" value="P:protein modification by small protein conjugation"/>
    <property type="evidence" value="ECO:0007669"/>
    <property type="project" value="TreeGrafter"/>
</dbReference>
<dbReference type="SUPFAM" id="SSF69572">
    <property type="entry name" value="Activating enzymes of the ubiquitin-like proteins"/>
    <property type="match status" value="1"/>
</dbReference>
<comment type="subcellular location">
    <subcellularLocation>
        <location evidence="10">Cytoplasm</location>
    </subcellularLocation>
    <subcellularLocation>
        <location evidence="10">Preautophagosomal structure</location>
    </subcellularLocation>
</comment>
<dbReference type="GO" id="GO:0006995">
    <property type="term" value="P:cellular response to nitrogen starvation"/>
    <property type="evidence" value="ECO:0007669"/>
    <property type="project" value="TreeGrafter"/>
</dbReference>
<evidence type="ECO:0000256" key="4">
    <source>
        <dbReference type="ARBA" id="ARBA00022448"/>
    </source>
</evidence>
<dbReference type="GO" id="GO:0034727">
    <property type="term" value="P:piecemeal microautophagy of the nucleus"/>
    <property type="evidence" value="ECO:0007669"/>
    <property type="project" value="TreeGrafter"/>
</dbReference>
<evidence type="ECO:0000256" key="2">
    <source>
        <dbReference type="ARBA" id="ARBA00011738"/>
    </source>
</evidence>
<evidence type="ECO:0000256" key="10">
    <source>
        <dbReference type="RuleBase" id="RU366022"/>
    </source>
</evidence>
<evidence type="ECO:0000313" key="14">
    <source>
        <dbReference type="Proteomes" id="UP000243579"/>
    </source>
</evidence>
<evidence type="ECO:0000313" key="13">
    <source>
        <dbReference type="EMBL" id="OQR86936.1"/>
    </source>
</evidence>
<keyword evidence="7 10" id="KW-0653">Protein transport</keyword>
<proteinExistence type="inferred from homology"/>
<dbReference type="FunFam" id="3.40.50.720:FF:000395">
    <property type="entry name" value="ubiquitin-like modifier-activating enzyme ATG7"/>
    <property type="match status" value="1"/>
</dbReference>
<dbReference type="GO" id="GO:0000422">
    <property type="term" value="P:autophagy of mitochondrion"/>
    <property type="evidence" value="ECO:0007669"/>
    <property type="project" value="TreeGrafter"/>
</dbReference>
<dbReference type="GO" id="GO:0019779">
    <property type="term" value="F:Atg8 activating enzyme activity"/>
    <property type="evidence" value="ECO:0007669"/>
    <property type="project" value="TreeGrafter"/>
</dbReference>
<gene>
    <name evidence="13" type="ORF">ACHHYP_09733</name>
</gene>
<feature type="domain" description="Ubiquitin-like modifier-activating enzyme Atg7 N-terminal" evidence="12">
    <location>
        <begin position="7"/>
        <end position="317"/>
    </location>
</feature>
<dbReference type="InterPro" id="IPR032197">
    <property type="entry name" value="Atg7_N"/>
</dbReference>
<dbReference type="OrthoDB" id="338614at2759"/>
<keyword evidence="8 10" id="KW-0072">Autophagy</keyword>
<dbReference type="STRING" id="1202772.A0A1V9YMJ7"/>